<evidence type="ECO:0000256" key="1">
    <source>
        <dbReference type="SAM" id="MobiDB-lite"/>
    </source>
</evidence>
<feature type="transmembrane region" description="Helical" evidence="2">
    <location>
        <begin position="118"/>
        <end position="139"/>
    </location>
</feature>
<dbReference type="AlphaFoldDB" id="A0A9P5N173"/>
<feature type="transmembrane region" description="Helical" evidence="2">
    <location>
        <begin position="52"/>
        <end position="75"/>
    </location>
</feature>
<reference evidence="3" key="1">
    <citation type="submission" date="2019-10" db="EMBL/GenBank/DDBJ databases">
        <authorList>
            <consortium name="DOE Joint Genome Institute"/>
            <person name="Kuo A."/>
            <person name="Miyauchi S."/>
            <person name="Kiss E."/>
            <person name="Drula E."/>
            <person name="Kohler A."/>
            <person name="Sanchez-Garcia M."/>
            <person name="Andreopoulos B."/>
            <person name="Barry K.W."/>
            <person name="Bonito G."/>
            <person name="Buee M."/>
            <person name="Carver A."/>
            <person name="Chen C."/>
            <person name="Cichocki N."/>
            <person name="Clum A."/>
            <person name="Culley D."/>
            <person name="Crous P.W."/>
            <person name="Fauchery L."/>
            <person name="Girlanda M."/>
            <person name="Hayes R."/>
            <person name="Keri Z."/>
            <person name="LaButti K."/>
            <person name="Lipzen A."/>
            <person name="Lombard V."/>
            <person name="Magnuson J."/>
            <person name="Maillard F."/>
            <person name="Morin E."/>
            <person name="Murat C."/>
            <person name="Nolan M."/>
            <person name="Ohm R."/>
            <person name="Pangilinan J."/>
            <person name="Pereira M."/>
            <person name="Perotto S."/>
            <person name="Peter M."/>
            <person name="Riley R."/>
            <person name="Sitrit Y."/>
            <person name="Stielow B."/>
            <person name="Szollosi G."/>
            <person name="Zifcakova L."/>
            <person name="Stursova M."/>
            <person name="Spatafora J.W."/>
            <person name="Tedersoo L."/>
            <person name="Vaario L.-M."/>
            <person name="Yamada A."/>
            <person name="Yan M."/>
            <person name="Wang P."/>
            <person name="Xu J."/>
            <person name="Bruns T."/>
            <person name="Baldrian P."/>
            <person name="Vilgalys R."/>
            <person name="Henrissat B."/>
            <person name="Grigoriev I.V."/>
            <person name="Hibbett D."/>
            <person name="Nagy L.G."/>
            <person name="Martin F.M."/>
        </authorList>
    </citation>
    <scope>NUCLEOTIDE SEQUENCE</scope>
    <source>
        <strain evidence="3">Prilba</strain>
    </source>
</reference>
<evidence type="ECO:0000313" key="3">
    <source>
        <dbReference type="EMBL" id="KAF8483789.1"/>
    </source>
</evidence>
<evidence type="ECO:0000256" key="2">
    <source>
        <dbReference type="SAM" id="Phobius"/>
    </source>
</evidence>
<proteinExistence type="predicted"/>
<feature type="transmembrane region" description="Helical" evidence="2">
    <location>
        <begin position="164"/>
        <end position="183"/>
    </location>
</feature>
<dbReference type="Proteomes" id="UP000759537">
    <property type="component" value="Unassembled WGS sequence"/>
</dbReference>
<keyword evidence="2" id="KW-0812">Transmembrane</keyword>
<keyword evidence="2" id="KW-1133">Transmembrane helix</keyword>
<feature type="region of interest" description="Disordered" evidence="1">
    <location>
        <begin position="319"/>
        <end position="340"/>
    </location>
</feature>
<feature type="transmembrane region" description="Helical" evidence="2">
    <location>
        <begin position="87"/>
        <end position="111"/>
    </location>
</feature>
<dbReference type="OrthoDB" id="3197626at2759"/>
<evidence type="ECO:0000313" key="4">
    <source>
        <dbReference type="Proteomes" id="UP000759537"/>
    </source>
</evidence>
<reference evidence="3" key="2">
    <citation type="journal article" date="2020" name="Nat. Commun.">
        <title>Large-scale genome sequencing of mycorrhizal fungi provides insights into the early evolution of symbiotic traits.</title>
        <authorList>
            <person name="Miyauchi S."/>
            <person name="Kiss E."/>
            <person name="Kuo A."/>
            <person name="Drula E."/>
            <person name="Kohler A."/>
            <person name="Sanchez-Garcia M."/>
            <person name="Morin E."/>
            <person name="Andreopoulos B."/>
            <person name="Barry K.W."/>
            <person name="Bonito G."/>
            <person name="Buee M."/>
            <person name="Carver A."/>
            <person name="Chen C."/>
            <person name="Cichocki N."/>
            <person name="Clum A."/>
            <person name="Culley D."/>
            <person name="Crous P.W."/>
            <person name="Fauchery L."/>
            <person name="Girlanda M."/>
            <person name="Hayes R.D."/>
            <person name="Keri Z."/>
            <person name="LaButti K."/>
            <person name="Lipzen A."/>
            <person name="Lombard V."/>
            <person name="Magnuson J."/>
            <person name="Maillard F."/>
            <person name="Murat C."/>
            <person name="Nolan M."/>
            <person name="Ohm R.A."/>
            <person name="Pangilinan J."/>
            <person name="Pereira M.F."/>
            <person name="Perotto S."/>
            <person name="Peter M."/>
            <person name="Pfister S."/>
            <person name="Riley R."/>
            <person name="Sitrit Y."/>
            <person name="Stielow J.B."/>
            <person name="Szollosi G."/>
            <person name="Zifcakova L."/>
            <person name="Stursova M."/>
            <person name="Spatafora J.W."/>
            <person name="Tedersoo L."/>
            <person name="Vaario L.M."/>
            <person name="Yamada A."/>
            <person name="Yan M."/>
            <person name="Wang P."/>
            <person name="Xu J."/>
            <person name="Bruns T."/>
            <person name="Baldrian P."/>
            <person name="Vilgalys R."/>
            <person name="Dunand C."/>
            <person name="Henrissat B."/>
            <person name="Grigoriev I.V."/>
            <person name="Hibbett D."/>
            <person name="Nagy L.G."/>
            <person name="Martin F.M."/>
        </authorList>
    </citation>
    <scope>NUCLEOTIDE SEQUENCE</scope>
    <source>
        <strain evidence="3">Prilba</strain>
    </source>
</reference>
<dbReference type="EMBL" id="WHVB01000004">
    <property type="protein sequence ID" value="KAF8483789.1"/>
    <property type="molecule type" value="Genomic_DNA"/>
</dbReference>
<feature type="transmembrane region" description="Helical" evidence="2">
    <location>
        <begin position="204"/>
        <end position="226"/>
    </location>
</feature>
<sequence length="340" mass="38457">MVNHRDPDVVAQDSWTMLKIWHAVAGLYFWEFFTTLDYEWSVIRGRRRNHGWTIWVYLTTRMVTLIAMILCLIGIDVTAQYNCEVETVFQLIFAYLAIATASLLIVLRLVAIWKRKKIVTAIAAGVWGINVSFLIQSIVRVHGEWSPAQSTCLLVNLHTTELNLIVLLSTDTILLLTMAIGLLRLGVHERSTIGVGRLLWRQGLIWLLVATIAEIVPVVFICLNLNDPLNLMFQIPSMVTLSIAATRIHRGLADYAGGTEHLSEPDSVRASGRIEWKAKRDPFMAIPLSRMEVTIDRAYQTPDMGCSLISVEGRLCEKHPRQPGLDEEVENDVERPTQFP</sequence>
<accession>A0A9P5N173</accession>
<organism evidence="3 4">
    <name type="scientific">Russula ochroleuca</name>
    <dbReference type="NCBI Taxonomy" id="152965"/>
    <lineage>
        <taxon>Eukaryota</taxon>
        <taxon>Fungi</taxon>
        <taxon>Dikarya</taxon>
        <taxon>Basidiomycota</taxon>
        <taxon>Agaricomycotina</taxon>
        <taxon>Agaricomycetes</taxon>
        <taxon>Russulales</taxon>
        <taxon>Russulaceae</taxon>
        <taxon>Russula</taxon>
    </lineage>
</organism>
<keyword evidence="4" id="KW-1185">Reference proteome</keyword>
<gene>
    <name evidence="3" type="ORF">DFH94DRAFT_325172</name>
</gene>
<keyword evidence="2" id="KW-0472">Membrane</keyword>
<name>A0A9P5N173_9AGAM</name>
<comment type="caution">
    <text evidence="3">The sequence shown here is derived from an EMBL/GenBank/DDBJ whole genome shotgun (WGS) entry which is preliminary data.</text>
</comment>
<feature type="transmembrane region" description="Helical" evidence="2">
    <location>
        <begin position="20"/>
        <end position="40"/>
    </location>
</feature>
<protein>
    <submittedName>
        <fullName evidence="3">Uncharacterized protein</fullName>
    </submittedName>
</protein>